<sequence length="210" mass="22607">VVHETENVLAGDNSPSPTPATATPWMAFFFVWTTVLGLYLKDPWIDAAARQCPDFPWSNPRAADADVGSAVLGGSAAATTDDALRLCESPGHPGPMPLFVRDHGLTACNFSTQDRARIKLPTEQPAAPRASDMAGHVGKIAESLQRTCCRVFQVQTAWRDYEVKASSWIASRGGFSGDICDPVPVATFAEDNITMENACELNTGDPTWKP</sequence>
<proteinExistence type="predicted"/>
<dbReference type="EMBL" id="CAUYUJ010019366">
    <property type="protein sequence ID" value="CAK0890527.1"/>
    <property type="molecule type" value="Genomic_DNA"/>
</dbReference>
<evidence type="ECO:0000313" key="2">
    <source>
        <dbReference type="EMBL" id="CAK0890527.1"/>
    </source>
</evidence>
<comment type="caution">
    <text evidence="2">The sequence shown here is derived from an EMBL/GenBank/DDBJ whole genome shotgun (WGS) entry which is preliminary data.</text>
</comment>
<accession>A0ABN9WY17</accession>
<gene>
    <name evidence="2" type="ORF">PCOR1329_LOCUS70740</name>
</gene>
<evidence type="ECO:0000313" key="3">
    <source>
        <dbReference type="Proteomes" id="UP001189429"/>
    </source>
</evidence>
<organism evidence="2 3">
    <name type="scientific">Prorocentrum cordatum</name>
    <dbReference type="NCBI Taxonomy" id="2364126"/>
    <lineage>
        <taxon>Eukaryota</taxon>
        <taxon>Sar</taxon>
        <taxon>Alveolata</taxon>
        <taxon>Dinophyceae</taxon>
        <taxon>Prorocentrales</taxon>
        <taxon>Prorocentraceae</taxon>
        <taxon>Prorocentrum</taxon>
    </lineage>
</organism>
<protein>
    <recommendedName>
        <fullName evidence="4">Phospholipase B-like</fullName>
    </recommendedName>
</protein>
<feature type="non-terminal residue" evidence="2">
    <location>
        <position position="1"/>
    </location>
</feature>
<keyword evidence="1" id="KW-1133">Transmembrane helix</keyword>
<feature type="non-terminal residue" evidence="2">
    <location>
        <position position="210"/>
    </location>
</feature>
<name>A0ABN9WY17_9DINO</name>
<evidence type="ECO:0000256" key="1">
    <source>
        <dbReference type="SAM" id="Phobius"/>
    </source>
</evidence>
<keyword evidence="1" id="KW-0472">Membrane</keyword>
<keyword evidence="1" id="KW-0812">Transmembrane</keyword>
<evidence type="ECO:0008006" key="4">
    <source>
        <dbReference type="Google" id="ProtNLM"/>
    </source>
</evidence>
<feature type="transmembrane region" description="Helical" evidence="1">
    <location>
        <begin position="22"/>
        <end position="40"/>
    </location>
</feature>
<reference evidence="2" key="1">
    <citation type="submission" date="2023-10" db="EMBL/GenBank/DDBJ databases">
        <authorList>
            <person name="Chen Y."/>
            <person name="Shah S."/>
            <person name="Dougan E. K."/>
            <person name="Thang M."/>
            <person name="Chan C."/>
        </authorList>
    </citation>
    <scope>NUCLEOTIDE SEQUENCE [LARGE SCALE GENOMIC DNA]</scope>
</reference>
<dbReference type="Proteomes" id="UP001189429">
    <property type="component" value="Unassembled WGS sequence"/>
</dbReference>
<keyword evidence="3" id="KW-1185">Reference proteome</keyword>